<comment type="caution">
    <text evidence="1">The sequence shown here is derived from an EMBL/GenBank/DDBJ whole genome shotgun (WGS) entry which is preliminary data.</text>
</comment>
<reference evidence="1 2" key="1">
    <citation type="journal article" date="2014" name="ISME J.">
        <title>Trehalose/2-sulfotrehalose biosynthesis and glycine-betaine uptake are widely spread mechanisms for osmoadaptation in the Halobacteriales.</title>
        <authorList>
            <person name="Youssef N.H."/>
            <person name="Savage-Ashlock K.N."/>
            <person name="McCully A.L."/>
            <person name="Luedtke B."/>
            <person name="Shaw E.I."/>
            <person name="Hoff W.D."/>
            <person name="Elshahed M.S."/>
        </authorList>
    </citation>
    <scope>NUCLEOTIDE SEQUENCE [LARGE SCALE GENOMIC DNA]</scope>
    <source>
        <strain evidence="1 2">DX253</strain>
    </source>
</reference>
<sequence>MTFDEQFVQIVETVLESESQGGSSERSRRV</sequence>
<dbReference type="EMBL" id="AEMG01000018">
    <property type="protein sequence ID" value="EFW91127.1"/>
    <property type="molecule type" value="Genomic_DNA"/>
</dbReference>
<evidence type="ECO:0000313" key="2">
    <source>
        <dbReference type="Proteomes" id="UP000003751"/>
    </source>
</evidence>
<gene>
    <name evidence="1" type="ORF">ZOD2009_16096</name>
</gene>
<name>E7QWN1_HALPU</name>
<dbReference type="AlphaFoldDB" id="E7QWN1"/>
<protein>
    <submittedName>
        <fullName evidence="1">Uncharacterized protein</fullName>
    </submittedName>
</protein>
<evidence type="ECO:0000313" key="1">
    <source>
        <dbReference type="EMBL" id="EFW91127.1"/>
    </source>
</evidence>
<accession>E7QWN1</accession>
<dbReference type="Proteomes" id="UP000003751">
    <property type="component" value="Unassembled WGS sequence"/>
</dbReference>
<organism evidence="1 2">
    <name type="scientific">Haladaptatus paucihalophilus DX253</name>
    <dbReference type="NCBI Taxonomy" id="797209"/>
    <lineage>
        <taxon>Archaea</taxon>
        <taxon>Methanobacteriati</taxon>
        <taxon>Methanobacteriota</taxon>
        <taxon>Stenosarchaea group</taxon>
        <taxon>Halobacteria</taxon>
        <taxon>Halobacteriales</taxon>
        <taxon>Haladaptataceae</taxon>
        <taxon>Haladaptatus</taxon>
    </lineage>
</organism>
<proteinExistence type="predicted"/>